<protein>
    <submittedName>
        <fullName evidence="2">Uncharacterized protein</fullName>
    </submittedName>
</protein>
<comment type="caution">
    <text evidence="2">The sequence shown here is derived from an EMBL/GenBank/DDBJ whole genome shotgun (WGS) entry which is preliminary data.</text>
</comment>
<feature type="region of interest" description="Disordered" evidence="1">
    <location>
        <begin position="448"/>
        <end position="499"/>
    </location>
</feature>
<reference evidence="2" key="1">
    <citation type="submission" date="2022-10" db="EMBL/GenBank/DDBJ databases">
        <title>Tapping the CABI collections for fungal endophytes: first genome assemblies for Collariella, Neodidymelliopsis, Ascochyta clinopodiicola, Didymella pomorum, Didymosphaeria variabile, Neocosmospora piperis and Neocucurbitaria cava.</title>
        <authorList>
            <person name="Hill R."/>
        </authorList>
    </citation>
    <scope>NUCLEOTIDE SEQUENCE</scope>
    <source>
        <strain evidence="2">IMI 355082</strain>
    </source>
</reference>
<name>A0A9W8YMF4_9PEZI</name>
<sequence length="499" mass="55505">MPAAANQHLVPLADLGFFTAPRATVQAFKTRLTSLNIPFNDGERKYELYYRIVVTRNRILTMPVGYVPVIPPPPPGWPPLAAPPPPAPPLPPPAAPYAPLAYPIARRPVAGKLGFLPDTDRKVRSTRMAVSKARLAARFGARVNFMRPREEIPPAQPVQPKEEPEDTVRIEAEAIDNCVYNGVPGATMKIKLQVYQINRPAFRTLIGYYVYIYLRPAGSSVWEDLGSIVAWGFSRPTVQHPTLDPRLWQTEWLNGPVDEIKYAYGTQCIARALRALYNTRNGNVKARVGAGFRSQLANDGTGHALIYIQQLFIKHRNARTGVAYSGNRFAERALAMFYRLVQGGTLPVWHGFDGPTTYILEPGFLHDPEMAQVWEESRLVGESDDALTARVEATLTKFYTTGNRGYQIYASWKTADHGFTTLGRLVDPSTVPRQPGDRVIGDWRDGQLIERPQPAPRPANAKASPSPAVRLAQPRDDLLDATPSRAPRRRPRRSSLGPI</sequence>
<evidence type="ECO:0000313" key="2">
    <source>
        <dbReference type="EMBL" id="KAJ4387554.1"/>
    </source>
</evidence>
<dbReference type="EMBL" id="JAPEVB010000005">
    <property type="protein sequence ID" value="KAJ4387554.1"/>
    <property type="molecule type" value="Genomic_DNA"/>
</dbReference>
<dbReference type="AlphaFoldDB" id="A0A9W8YMF4"/>
<evidence type="ECO:0000256" key="1">
    <source>
        <dbReference type="SAM" id="MobiDB-lite"/>
    </source>
</evidence>
<organism evidence="2 3">
    <name type="scientific">Gnomoniopsis smithogilvyi</name>
    <dbReference type="NCBI Taxonomy" id="1191159"/>
    <lineage>
        <taxon>Eukaryota</taxon>
        <taxon>Fungi</taxon>
        <taxon>Dikarya</taxon>
        <taxon>Ascomycota</taxon>
        <taxon>Pezizomycotina</taxon>
        <taxon>Sordariomycetes</taxon>
        <taxon>Sordariomycetidae</taxon>
        <taxon>Diaporthales</taxon>
        <taxon>Gnomoniaceae</taxon>
        <taxon>Gnomoniopsis</taxon>
    </lineage>
</organism>
<dbReference type="Proteomes" id="UP001140453">
    <property type="component" value="Unassembled WGS sequence"/>
</dbReference>
<gene>
    <name evidence="2" type="ORF">N0V93_008149</name>
</gene>
<dbReference type="OrthoDB" id="5242185at2759"/>
<evidence type="ECO:0000313" key="3">
    <source>
        <dbReference type="Proteomes" id="UP001140453"/>
    </source>
</evidence>
<keyword evidence="3" id="KW-1185">Reference proteome</keyword>
<accession>A0A9W8YMF4</accession>
<proteinExistence type="predicted"/>